<feature type="transmembrane region" description="Helical" evidence="1">
    <location>
        <begin position="149"/>
        <end position="173"/>
    </location>
</feature>
<evidence type="ECO:0000313" key="2">
    <source>
        <dbReference type="EMBL" id="KAF5383278.1"/>
    </source>
</evidence>
<evidence type="ECO:0000313" key="3">
    <source>
        <dbReference type="Proteomes" id="UP000565441"/>
    </source>
</evidence>
<keyword evidence="3" id="KW-1185">Reference proteome</keyword>
<sequence>MISSTFLWSMPRTQLEEVALGMTLLGLIFSSMLYGITLTQTYKYFQRFQKDPLFVKLMVLPRDHWSHWKSRLESERKPHLVVAGQRVGLKILSPGGTSVISSSPTESGCRSASSIDLFALSAIQFLTLKQFARFGSVKKRTGFERTDKIIDYLILFAINSGLLTSIASVAGLVTVRAIYSKVTKGKLNARPSVSRRTKNMGLSGSLLLDQPTLNSRQILRITDNDNESPVMPRFRALRLRNAILGSCDVGSSEKVKSVLPEEIRVAPH</sequence>
<protein>
    <submittedName>
        <fullName evidence="2">Uncharacterized protein</fullName>
    </submittedName>
</protein>
<keyword evidence="1" id="KW-1133">Transmembrane helix</keyword>
<proteinExistence type="predicted"/>
<name>A0A8H5HH21_9AGAR</name>
<feature type="transmembrane region" description="Helical" evidence="1">
    <location>
        <begin position="20"/>
        <end position="39"/>
    </location>
</feature>
<dbReference type="Proteomes" id="UP000565441">
    <property type="component" value="Unassembled WGS sequence"/>
</dbReference>
<keyword evidence="1" id="KW-0472">Membrane</keyword>
<dbReference type="AlphaFoldDB" id="A0A8H5HH21"/>
<keyword evidence="1" id="KW-0812">Transmembrane</keyword>
<dbReference type="OrthoDB" id="2971182at2759"/>
<comment type="caution">
    <text evidence="2">The sequence shown here is derived from an EMBL/GenBank/DDBJ whole genome shotgun (WGS) entry which is preliminary data.</text>
</comment>
<evidence type="ECO:0000256" key="1">
    <source>
        <dbReference type="SAM" id="Phobius"/>
    </source>
</evidence>
<reference evidence="2 3" key="1">
    <citation type="journal article" date="2020" name="ISME J.">
        <title>Uncovering the hidden diversity of litter-decomposition mechanisms in mushroom-forming fungi.</title>
        <authorList>
            <person name="Floudas D."/>
            <person name="Bentzer J."/>
            <person name="Ahren D."/>
            <person name="Johansson T."/>
            <person name="Persson P."/>
            <person name="Tunlid A."/>
        </authorList>
    </citation>
    <scope>NUCLEOTIDE SEQUENCE [LARGE SCALE GENOMIC DNA]</scope>
    <source>
        <strain evidence="2 3">CBS 661.87</strain>
    </source>
</reference>
<accession>A0A8H5HH21</accession>
<gene>
    <name evidence="2" type="ORF">D9615_005040</name>
</gene>
<organism evidence="2 3">
    <name type="scientific">Tricholomella constricta</name>
    <dbReference type="NCBI Taxonomy" id="117010"/>
    <lineage>
        <taxon>Eukaryota</taxon>
        <taxon>Fungi</taxon>
        <taxon>Dikarya</taxon>
        <taxon>Basidiomycota</taxon>
        <taxon>Agaricomycotina</taxon>
        <taxon>Agaricomycetes</taxon>
        <taxon>Agaricomycetidae</taxon>
        <taxon>Agaricales</taxon>
        <taxon>Tricholomatineae</taxon>
        <taxon>Lyophyllaceae</taxon>
        <taxon>Tricholomella</taxon>
    </lineage>
</organism>
<dbReference type="EMBL" id="JAACJP010000007">
    <property type="protein sequence ID" value="KAF5383278.1"/>
    <property type="molecule type" value="Genomic_DNA"/>
</dbReference>